<keyword evidence="8" id="KW-1185">Reference proteome</keyword>
<dbReference type="EMBL" id="JADGIZ020000021">
    <property type="protein sequence ID" value="KAL2915729.1"/>
    <property type="molecule type" value="Genomic_DNA"/>
</dbReference>
<gene>
    <name evidence="7" type="ORF">HK105_204675</name>
</gene>
<evidence type="ECO:0000256" key="1">
    <source>
        <dbReference type="ARBA" id="ARBA00004141"/>
    </source>
</evidence>
<evidence type="ECO:0000313" key="8">
    <source>
        <dbReference type="Proteomes" id="UP001527925"/>
    </source>
</evidence>
<organism evidence="7 8">
    <name type="scientific">Polyrhizophydium stewartii</name>
    <dbReference type="NCBI Taxonomy" id="2732419"/>
    <lineage>
        <taxon>Eukaryota</taxon>
        <taxon>Fungi</taxon>
        <taxon>Fungi incertae sedis</taxon>
        <taxon>Chytridiomycota</taxon>
        <taxon>Chytridiomycota incertae sedis</taxon>
        <taxon>Chytridiomycetes</taxon>
        <taxon>Rhizophydiales</taxon>
        <taxon>Rhizophydiales incertae sedis</taxon>
        <taxon>Polyrhizophydium</taxon>
    </lineage>
</organism>
<evidence type="ECO:0000313" key="7">
    <source>
        <dbReference type="EMBL" id="KAL2915729.1"/>
    </source>
</evidence>
<evidence type="ECO:0000256" key="3">
    <source>
        <dbReference type="ARBA" id="ARBA00022989"/>
    </source>
</evidence>
<evidence type="ECO:0000259" key="6">
    <source>
        <dbReference type="Pfam" id="PF07298"/>
    </source>
</evidence>
<proteinExistence type="predicted"/>
<sequence length="225" mass="24584">MALRVAGVAFGMAAFTGTHLLLSHPPVRQDLIAKLGDQKFKGLYSMIALGTLVPTAFFYARFGRGVGPRLYNTTSLIQRLGGFGFKALGAITFSQAVTQPNPIVINANREPGAKITEKDVEAKGIYRISRHATFMSFALLGIGNVLTRGHLSDIIFWGTFPIYWVVGSTMQDERLKLTYPASYFENTSLLPFHAVIKGKQSLKEALAEMSPKSAIIALLAPVFFL</sequence>
<dbReference type="Pfam" id="PF07298">
    <property type="entry name" value="NnrU"/>
    <property type="match status" value="1"/>
</dbReference>
<keyword evidence="4 5" id="KW-0472">Membrane</keyword>
<comment type="subcellular location">
    <subcellularLocation>
        <location evidence="1">Membrane</location>
        <topology evidence="1">Multi-pass membrane protein</topology>
    </subcellularLocation>
</comment>
<evidence type="ECO:0000256" key="4">
    <source>
        <dbReference type="ARBA" id="ARBA00023136"/>
    </source>
</evidence>
<feature type="domain" description="NnrU" evidence="6">
    <location>
        <begin position="10"/>
        <end position="178"/>
    </location>
</feature>
<evidence type="ECO:0000256" key="5">
    <source>
        <dbReference type="SAM" id="Phobius"/>
    </source>
</evidence>
<keyword evidence="2 5" id="KW-0812">Transmembrane</keyword>
<dbReference type="Gene3D" id="1.20.120.1630">
    <property type="match status" value="1"/>
</dbReference>
<reference evidence="7 8" key="1">
    <citation type="submission" date="2023-09" db="EMBL/GenBank/DDBJ databases">
        <title>Pangenome analysis of Batrachochytrium dendrobatidis and related Chytrids.</title>
        <authorList>
            <person name="Yacoub M.N."/>
            <person name="Stajich J.E."/>
            <person name="James T.Y."/>
        </authorList>
    </citation>
    <scope>NUCLEOTIDE SEQUENCE [LARGE SCALE GENOMIC DNA]</scope>
    <source>
        <strain evidence="7 8">JEL0888</strain>
    </source>
</reference>
<keyword evidence="3 5" id="KW-1133">Transmembrane helix</keyword>
<dbReference type="Proteomes" id="UP001527925">
    <property type="component" value="Unassembled WGS sequence"/>
</dbReference>
<accession>A0ABR4N891</accession>
<evidence type="ECO:0000256" key="2">
    <source>
        <dbReference type="ARBA" id="ARBA00022692"/>
    </source>
</evidence>
<comment type="caution">
    <text evidence="7">The sequence shown here is derived from an EMBL/GenBank/DDBJ whole genome shotgun (WGS) entry which is preliminary data.</text>
</comment>
<name>A0ABR4N891_9FUNG</name>
<dbReference type="InterPro" id="IPR009915">
    <property type="entry name" value="NnrU_dom"/>
</dbReference>
<protein>
    <recommendedName>
        <fullName evidence="6">NnrU domain-containing protein</fullName>
    </recommendedName>
</protein>
<feature type="transmembrane region" description="Helical" evidence="5">
    <location>
        <begin position="42"/>
        <end position="60"/>
    </location>
</feature>